<keyword evidence="3" id="KW-1185">Reference proteome</keyword>
<reference evidence="2 3" key="1">
    <citation type="journal article" date="2009" name="Stand. Genomic Sci.">
        <title>Complete genome sequence of Pirellula staleyi type strain (ATCC 27377).</title>
        <authorList>
            <person name="Clum A."/>
            <person name="Tindall B.J."/>
            <person name="Sikorski J."/>
            <person name="Ivanova N."/>
            <person name="Mavrommatis K."/>
            <person name="Lucas S."/>
            <person name="Glavina del Rio T."/>
            <person name="Nolan M."/>
            <person name="Chen F."/>
            <person name="Tice H."/>
            <person name="Pitluck S."/>
            <person name="Cheng J.F."/>
            <person name="Chertkov O."/>
            <person name="Brettin T."/>
            <person name="Han C."/>
            <person name="Detter J.C."/>
            <person name="Kuske C."/>
            <person name="Bruce D."/>
            <person name="Goodwin L."/>
            <person name="Ovchinikova G."/>
            <person name="Pati A."/>
            <person name="Mikhailova N."/>
            <person name="Chen A."/>
            <person name="Palaniappan K."/>
            <person name="Land M."/>
            <person name="Hauser L."/>
            <person name="Chang Y.J."/>
            <person name="Jeffries C.D."/>
            <person name="Chain P."/>
            <person name="Rohde M."/>
            <person name="Goker M."/>
            <person name="Bristow J."/>
            <person name="Eisen J.A."/>
            <person name="Markowitz V."/>
            <person name="Hugenholtz P."/>
            <person name="Kyrpides N.C."/>
            <person name="Klenk H.P."/>
            <person name="Lapidus A."/>
        </authorList>
    </citation>
    <scope>NUCLEOTIDE SEQUENCE [LARGE SCALE GENOMIC DNA]</scope>
    <source>
        <strain evidence="3">ATCC 27377 / DSM 6068 / ICPB 4128</strain>
    </source>
</reference>
<feature type="region of interest" description="Disordered" evidence="1">
    <location>
        <begin position="269"/>
        <end position="288"/>
    </location>
</feature>
<dbReference type="EMBL" id="CP001848">
    <property type="protein sequence ID" value="ADB16758.1"/>
    <property type="molecule type" value="Genomic_DNA"/>
</dbReference>
<evidence type="ECO:0008006" key="4">
    <source>
        <dbReference type="Google" id="ProtNLM"/>
    </source>
</evidence>
<feature type="compositionally biased region" description="Polar residues" evidence="1">
    <location>
        <begin position="273"/>
        <end position="288"/>
    </location>
</feature>
<proteinExistence type="predicted"/>
<dbReference type="KEGG" id="psl:Psta_2084"/>
<dbReference type="Proteomes" id="UP000001887">
    <property type="component" value="Chromosome"/>
</dbReference>
<protein>
    <recommendedName>
        <fullName evidence="4">DUF4412 domain-containing protein</fullName>
    </recommendedName>
</protein>
<evidence type="ECO:0000313" key="2">
    <source>
        <dbReference type="EMBL" id="ADB16758.1"/>
    </source>
</evidence>
<sequence precursor="true">MLVSGVTVRIGMLVAVALLWAAPLTMKSITAQEFRIDTEVFVGEETEPIVESLTLFADGLVYDFLIGKQSETTVFDPHRGEFTLLDIDRQVRAVVKTQDVLDYTFQLEQYAAQDPNPIFAAAAQPNFAVTHETADEKGMKVSYLRLAGKPIEYSAVGTVPEQIESVRFYRNFADWYARLNSTRSGNLPPGSRMALNKALADHDLLPSEITRTITDGGRFSKKLVVRSTHLYNWKLSGEDRRQIAKVGDQMRDFRVVSFDDYRGAIAPAEASKSGASNNASRSTAPTMR</sequence>
<organism evidence="2 3">
    <name type="scientific">Pirellula staleyi (strain ATCC 27377 / DSM 6068 / ICPB 4128)</name>
    <name type="common">Pirella staleyi</name>
    <dbReference type="NCBI Taxonomy" id="530564"/>
    <lineage>
        <taxon>Bacteria</taxon>
        <taxon>Pseudomonadati</taxon>
        <taxon>Planctomycetota</taxon>
        <taxon>Planctomycetia</taxon>
        <taxon>Pirellulales</taxon>
        <taxon>Pirellulaceae</taxon>
        <taxon>Pirellula</taxon>
    </lineage>
</organism>
<name>D2R1N9_PIRSD</name>
<dbReference type="HOGENOM" id="CLU_965964_0_0_0"/>
<evidence type="ECO:0000313" key="3">
    <source>
        <dbReference type="Proteomes" id="UP000001887"/>
    </source>
</evidence>
<gene>
    <name evidence="2" type="ordered locus">Psta_2084</name>
</gene>
<dbReference type="AlphaFoldDB" id="D2R1N9"/>
<dbReference type="eggNOG" id="ENOG5033HEP">
    <property type="taxonomic scope" value="Bacteria"/>
</dbReference>
<evidence type="ECO:0000256" key="1">
    <source>
        <dbReference type="SAM" id="MobiDB-lite"/>
    </source>
</evidence>
<accession>D2R1N9</accession>
<dbReference type="OrthoDB" id="211725at2"/>